<dbReference type="AlphaFoldDB" id="A0AAW2HP89"/>
<gene>
    <name evidence="2" type="ORF">PYX00_008690</name>
</gene>
<protein>
    <recommendedName>
        <fullName evidence="1">COMM domain-containing protein</fullName>
    </recommendedName>
</protein>
<dbReference type="Pfam" id="PF07258">
    <property type="entry name" value="COMM_domain"/>
    <property type="match status" value="1"/>
</dbReference>
<dbReference type="InterPro" id="IPR037361">
    <property type="entry name" value="COMMD10"/>
</dbReference>
<name>A0AAW2HP89_9NEOP</name>
<sequence>MIERTAELEKAVQVMNVIEEGKFPLLLNRIAQFLSSDTSSKPFTDAEESKLESSLEISAKEVQLVINGILEIFNKCAYHKIKPSLLGEDLEKTLKLQQKKAEAFTQVWTVFAKAIVENLKQKSFLPQLSHMAYSLSIATASDIETKEKMLRAQLQLGLTNDKMRDDINIEFTHDELYSFYQRLEQIQDQLDGLK</sequence>
<evidence type="ECO:0000259" key="1">
    <source>
        <dbReference type="PROSITE" id="PS51269"/>
    </source>
</evidence>
<comment type="caution">
    <text evidence="2">The sequence shown here is derived from an EMBL/GenBank/DDBJ whole genome shotgun (WGS) entry which is preliminary data.</text>
</comment>
<dbReference type="PROSITE" id="PS51269">
    <property type="entry name" value="COMM"/>
    <property type="match status" value="1"/>
</dbReference>
<dbReference type="InterPro" id="IPR017920">
    <property type="entry name" value="COMM"/>
</dbReference>
<accession>A0AAW2HP89</accession>
<dbReference type="PANTHER" id="PTHR12333:SF0">
    <property type="entry name" value="COMM DOMAIN-CONTAINING PROTEIN 10"/>
    <property type="match status" value="1"/>
</dbReference>
<evidence type="ECO:0000313" key="2">
    <source>
        <dbReference type="EMBL" id="KAL0271673.1"/>
    </source>
</evidence>
<organism evidence="2">
    <name type="scientific">Menopon gallinae</name>
    <name type="common">poultry shaft louse</name>
    <dbReference type="NCBI Taxonomy" id="328185"/>
    <lineage>
        <taxon>Eukaryota</taxon>
        <taxon>Metazoa</taxon>
        <taxon>Ecdysozoa</taxon>
        <taxon>Arthropoda</taxon>
        <taxon>Hexapoda</taxon>
        <taxon>Insecta</taxon>
        <taxon>Pterygota</taxon>
        <taxon>Neoptera</taxon>
        <taxon>Paraneoptera</taxon>
        <taxon>Psocodea</taxon>
        <taxon>Troctomorpha</taxon>
        <taxon>Phthiraptera</taxon>
        <taxon>Amblycera</taxon>
        <taxon>Menoponidae</taxon>
        <taxon>Menopon</taxon>
    </lineage>
</organism>
<proteinExistence type="predicted"/>
<reference evidence="2" key="1">
    <citation type="journal article" date="2024" name="Gigascience">
        <title>Chromosome-level genome of the poultry shaft louse Menopon gallinae provides insight into the host-switching and adaptive evolution of parasitic lice.</title>
        <authorList>
            <person name="Xu Y."/>
            <person name="Ma L."/>
            <person name="Liu S."/>
            <person name="Liang Y."/>
            <person name="Liu Q."/>
            <person name="He Z."/>
            <person name="Tian L."/>
            <person name="Duan Y."/>
            <person name="Cai W."/>
            <person name="Li H."/>
            <person name="Song F."/>
        </authorList>
    </citation>
    <scope>NUCLEOTIDE SEQUENCE</scope>
    <source>
        <strain evidence="2">Cailab_2023a</strain>
    </source>
</reference>
<dbReference type="PANTHER" id="PTHR12333">
    <property type="entry name" value="COMM DOMAIN CONTAINING PROTEIN 10"/>
    <property type="match status" value="1"/>
</dbReference>
<dbReference type="Pfam" id="PF21672">
    <property type="entry name" value="COMM_HN"/>
    <property type="match status" value="1"/>
</dbReference>
<dbReference type="EMBL" id="JARGDH010000004">
    <property type="protein sequence ID" value="KAL0271673.1"/>
    <property type="molecule type" value="Genomic_DNA"/>
</dbReference>
<feature type="domain" description="COMM" evidence="1">
    <location>
        <begin position="127"/>
        <end position="194"/>
    </location>
</feature>